<name>A0A6A6B6A5_9PEZI</name>
<dbReference type="EMBL" id="ML995492">
    <property type="protein sequence ID" value="KAF2139639.1"/>
    <property type="molecule type" value="Genomic_DNA"/>
</dbReference>
<proteinExistence type="predicted"/>
<reference evidence="2" key="1">
    <citation type="journal article" date="2020" name="Stud. Mycol.">
        <title>101 Dothideomycetes genomes: a test case for predicting lifestyles and emergence of pathogens.</title>
        <authorList>
            <person name="Haridas S."/>
            <person name="Albert R."/>
            <person name="Binder M."/>
            <person name="Bloem J."/>
            <person name="Labutti K."/>
            <person name="Salamov A."/>
            <person name="Andreopoulos B."/>
            <person name="Baker S."/>
            <person name="Barry K."/>
            <person name="Bills G."/>
            <person name="Bluhm B."/>
            <person name="Cannon C."/>
            <person name="Castanera R."/>
            <person name="Culley D."/>
            <person name="Daum C."/>
            <person name="Ezra D."/>
            <person name="Gonzalez J."/>
            <person name="Henrissat B."/>
            <person name="Kuo A."/>
            <person name="Liang C."/>
            <person name="Lipzen A."/>
            <person name="Lutzoni F."/>
            <person name="Magnuson J."/>
            <person name="Mondo S."/>
            <person name="Nolan M."/>
            <person name="Ohm R."/>
            <person name="Pangilinan J."/>
            <person name="Park H.-J."/>
            <person name="Ramirez L."/>
            <person name="Alfaro M."/>
            <person name="Sun H."/>
            <person name="Tritt A."/>
            <person name="Yoshinaga Y."/>
            <person name="Zwiers L.-H."/>
            <person name="Turgeon B."/>
            <person name="Goodwin S."/>
            <person name="Spatafora J."/>
            <person name="Crous P."/>
            <person name="Grigoriev I."/>
        </authorList>
    </citation>
    <scope>NUCLEOTIDE SEQUENCE</scope>
    <source>
        <strain evidence="2">CBS 121167</strain>
    </source>
</reference>
<dbReference type="AlphaFoldDB" id="A0A6A6B6A5"/>
<organism evidence="2 3">
    <name type="scientific">Aplosporella prunicola CBS 121167</name>
    <dbReference type="NCBI Taxonomy" id="1176127"/>
    <lineage>
        <taxon>Eukaryota</taxon>
        <taxon>Fungi</taxon>
        <taxon>Dikarya</taxon>
        <taxon>Ascomycota</taxon>
        <taxon>Pezizomycotina</taxon>
        <taxon>Dothideomycetes</taxon>
        <taxon>Dothideomycetes incertae sedis</taxon>
        <taxon>Botryosphaeriales</taxon>
        <taxon>Aplosporellaceae</taxon>
        <taxon>Aplosporella</taxon>
    </lineage>
</organism>
<keyword evidence="3" id="KW-1185">Reference proteome</keyword>
<sequence length="113" mass="12779">MRDGPGRQLAARGSPHLLPRRRPCSSSPVPHDGEPQLWTRHPWRARRELRTNNNTNNNTLAATGAVSLVVVVIHRRLLVGLAPPQRWRLYLLPRVWLVCSRLTIPPGLRTAHA</sequence>
<accession>A0A6A6B6A5</accession>
<evidence type="ECO:0000256" key="1">
    <source>
        <dbReference type="SAM" id="MobiDB-lite"/>
    </source>
</evidence>
<dbReference type="Proteomes" id="UP000799438">
    <property type="component" value="Unassembled WGS sequence"/>
</dbReference>
<protein>
    <submittedName>
        <fullName evidence="2">Uncharacterized protein</fullName>
    </submittedName>
</protein>
<gene>
    <name evidence="2" type="ORF">K452DRAFT_63502</name>
</gene>
<feature type="region of interest" description="Disordered" evidence="1">
    <location>
        <begin position="1"/>
        <end position="41"/>
    </location>
</feature>
<dbReference type="RefSeq" id="XP_033395352.1">
    <property type="nucleotide sequence ID" value="XM_033546941.1"/>
</dbReference>
<evidence type="ECO:0000313" key="3">
    <source>
        <dbReference type="Proteomes" id="UP000799438"/>
    </source>
</evidence>
<dbReference type="GeneID" id="54304448"/>
<evidence type="ECO:0000313" key="2">
    <source>
        <dbReference type="EMBL" id="KAF2139639.1"/>
    </source>
</evidence>